<name>A0A382SJA6_9ZZZZ</name>
<dbReference type="Gene3D" id="3.40.50.10780">
    <property type="entry name" value="Dipeptide transport protein"/>
    <property type="match status" value="1"/>
</dbReference>
<protein>
    <recommendedName>
        <fullName evidence="2">Aminopeptidase</fullName>
    </recommendedName>
</protein>
<dbReference type="Pfam" id="PF04951">
    <property type="entry name" value="Peptidase_M55"/>
    <property type="match status" value="1"/>
</dbReference>
<accession>A0A382SJA6</accession>
<reference evidence="1" key="1">
    <citation type="submission" date="2018-05" db="EMBL/GenBank/DDBJ databases">
        <authorList>
            <person name="Lanie J.A."/>
            <person name="Ng W.-L."/>
            <person name="Kazmierczak K.M."/>
            <person name="Andrzejewski T.M."/>
            <person name="Davidsen T.M."/>
            <person name="Wayne K.J."/>
            <person name="Tettelin H."/>
            <person name="Glass J.I."/>
            <person name="Rusch D."/>
            <person name="Podicherti R."/>
            <person name="Tsui H.-C.T."/>
            <person name="Winkler M.E."/>
        </authorList>
    </citation>
    <scope>NUCLEOTIDE SEQUENCE</scope>
</reference>
<dbReference type="SUPFAM" id="SSF63992">
    <property type="entry name" value="Dipeptide transport protein"/>
    <property type="match status" value="1"/>
</dbReference>
<gene>
    <name evidence="1" type="ORF">METZ01_LOCUS362828</name>
</gene>
<evidence type="ECO:0000313" key="1">
    <source>
        <dbReference type="EMBL" id="SVD09974.1"/>
    </source>
</evidence>
<sequence length="238" mass="26229">GADSILVADGHGPGAVDVADLDPRVEYMRGWPKSWPLGLEEGGYDFLAFVGQHAKSRTPQSNMTHTQGAGYLELSINGTAIGEFGQLSMCASQLGVRTIFASGEKALAEEAQALVPGIETVWVKRGTCPGRGDECTEEQYRQRNGSAVHLHPQRARELIREGAQRAISRAAGREEEFGIIPLQPPFRRVYVQRANQKRSTRMYDIAEHADDICALMAMSHDNLRVVESEEQLRDLLVD</sequence>
<evidence type="ECO:0008006" key="2">
    <source>
        <dbReference type="Google" id="ProtNLM"/>
    </source>
</evidence>
<dbReference type="InterPro" id="IPR007035">
    <property type="entry name" value="Peptidase_M55"/>
</dbReference>
<feature type="non-terminal residue" evidence="1">
    <location>
        <position position="1"/>
    </location>
</feature>
<dbReference type="InterPro" id="IPR036177">
    <property type="entry name" value="Peptidase_M55_sf"/>
</dbReference>
<dbReference type="InterPro" id="IPR027476">
    <property type="entry name" value="DppA_N"/>
</dbReference>
<proteinExistence type="predicted"/>
<dbReference type="AlphaFoldDB" id="A0A382SJA6"/>
<organism evidence="1">
    <name type="scientific">marine metagenome</name>
    <dbReference type="NCBI Taxonomy" id="408172"/>
    <lineage>
        <taxon>unclassified sequences</taxon>
        <taxon>metagenomes</taxon>
        <taxon>ecological metagenomes</taxon>
    </lineage>
</organism>
<dbReference type="EMBL" id="UINC01129527">
    <property type="protein sequence ID" value="SVD09974.1"/>
    <property type="molecule type" value="Genomic_DNA"/>
</dbReference>